<evidence type="ECO:0000256" key="13">
    <source>
        <dbReference type="RuleBase" id="RU000688"/>
    </source>
</evidence>
<dbReference type="PROSITE" id="PS50262">
    <property type="entry name" value="G_PROTEIN_RECEP_F1_2"/>
    <property type="match status" value="2"/>
</dbReference>
<dbReference type="CDD" id="cd15224">
    <property type="entry name" value="7tmA_OR6B-like"/>
    <property type="match status" value="1"/>
</dbReference>
<dbReference type="PANTHER" id="PTHR24242">
    <property type="entry name" value="G-PROTEIN COUPLED RECEPTOR"/>
    <property type="match status" value="1"/>
</dbReference>
<evidence type="ECO:0000256" key="4">
    <source>
        <dbReference type="ARBA" id="ARBA00022692"/>
    </source>
</evidence>
<evidence type="ECO:0000256" key="7">
    <source>
        <dbReference type="ARBA" id="ARBA00023040"/>
    </source>
</evidence>
<evidence type="ECO:0000256" key="12">
    <source>
        <dbReference type="ARBA" id="ARBA00023224"/>
    </source>
</evidence>
<dbReference type="PANTHER" id="PTHR24242:SF253">
    <property type="entry name" value="OLFACTORY RECEPTOR-RELATED"/>
    <property type="match status" value="1"/>
</dbReference>
<comment type="subcellular location">
    <subcellularLocation>
        <location evidence="1">Cell membrane</location>
        <topology evidence="1">Multi-pass membrane protein</topology>
    </subcellularLocation>
</comment>
<dbReference type="InterPro" id="IPR050939">
    <property type="entry name" value="Olfactory_GPCR1"/>
</dbReference>
<keyword evidence="7 13" id="KW-0297">G-protein coupled receptor</keyword>
<keyword evidence="6 14" id="KW-1133">Transmembrane helix</keyword>
<dbReference type="PRINTS" id="PR00237">
    <property type="entry name" value="GPCRRHODOPSN"/>
</dbReference>
<evidence type="ECO:0000256" key="6">
    <source>
        <dbReference type="ARBA" id="ARBA00022989"/>
    </source>
</evidence>
<dbReference type="Proteomes" id="UP000826234">
    <property type="component" value="Unassembled WGS sequence"/>
</dbReference>
<feature type="transmembrane region" description="Helical" evidence="14">
    <location>
        <begin position="25"/>
        <end position="48"/>
    </location>
</feature>
<keyword evidence="17" id="KW-1185">Reference proteome</keyword>
<evidence type="ECO:0000256" key="14">
    <source>
        <dbReference type="SAM" id="Phobius"/>
    </source>
</evidence>
<evidence type="ECO:0000256" key="3">
    <source>
        <dbReference type="ARBA" id="ARBA00022606"/>
    </source>
</evidence>
<evidence type="ECO:0000256" key="5">
    <source>
        <dbReference type="ARBA" id="ARBA00022725"/>
    </source>
</evidence>
<reference evidence="16 17" key="1">
    <citation type="journal article" date="2022" name="Gigascience">
        <title>A chromosome-level genome assembly and annotation of the desert horned lizard, Phrynosoma platyrhinos, provides insight into chromosomal rearrangements among reptiles.</title>
        <authorList>
            <person name="Koochekian N."/>
            <person name="Ascanio A."/>
            <person name="Farleigh K."/>
            <person name="Card D.C."/>
            <person name="Schield D.R."/>
            <person name="Castoe T.A."/>
            <person name="Jezkova T."/>
        </authorList>
    </citation>
    <scope>NUCLEOTIDE SEQUENCE [LARGE SCALE GENOMIC DNA]</scope>
    <source>
        <strain evidence="16">NK-2021</strain>
    </source>
</reference>
<evidence type="ECO:0000256" key="1">
    <source>
        <dbReference type="ARBA" id="ARBA00004651"/>
    </source>
</evidence>
<feature type="domain" description="G-protein coupled receptors family 1 profile" evidence="15">
    <location>
        <begin position="189"/>
        <end position="438"/>
    </location>
</feature>
<protein>
    <recommendedName>
        <fullName evidence="15">G-protein coupled receptors family 1 profile domain-containing protein</fullName>
    </recommendedName>
</protein>
<comment type="caution">
    <text evidence="16">The sequence shown here is derived from an EMBL/GenBank/DDBJ whole genome shotgun (WGS) entry which is preliminary data.</text>
</comment>
<proteinExistence type="inferred from homology"/>
<dbReference type="Pfam" id="PF13853">
    <property type="entry name" value="7tm_4"/>
    <property type="match status" value="2"/>
</dbReference>
<evidence type="ECO:0000313" key="17">
    <source>
        <dbReference type="Proteomes" id="UP000826234"/>
    </source>
</evidence>
<organism evidence="16 17">
    <name type="scientific">Phrynosoma platyrhinos</name>
    <name type="common">Desert horned lizard</name>
    <dbReference type="NCBI Taxonomy" id="52577"/>
    <lineage>
        <taxon>Eukaryota</taxon>
        <taxon>Metazoa</taxon>
        <taxon>Chordata</taxon>
        <taxon>Craniata</taxon>
        <taxon>Vertebrata</taxon>
        <taxon>Euteleostomi</taxon>
        <taxon>Lepidosauria</taxon>
        <taxon>Squamata</taxon>
        <taxon>Bifurcata</taxon>
        <taxon>Unidentata</taxon>
        <taxon>Episquamata</taxon>
        <taxon>Toxicofera</taxon>
        <taxon>Iguania</taxon>
        <taxon>Phrynosomatidae</taxon>
        <taxon>Phrynosomatinae</taxon>
        <taxon>Phrynosoma</taxon>
    </lineage>
</organism>
<feature type="transmembrane region" description="Helical" evidence="14">
    <location>
        <begin position="386"/>
        <end position="408"/>
    </location>
</feature>
<feature type="transmembrane region" description="Helical" evidence="14">
    <location>
        <begin position="171"/>
        <end position="196"/>
    </location>
</feature>
<keyword evidence="3" id="KW-0716">Sensory transduction</keyword>
<feature type="transmembrane region" description="Helical" evidence="14">
    <location>
        <begin position="208"/>
        <end position="229"/>
    </location>
</feature>
<evidence type="ECO:0000256" key="2">
    <source>
        <dbReference type="ARBA" id="ARBA00022475"/>
    </source>
</evidence>
<feature type="transmembrane region" description="Helical" evidence="14">
    <location>
        <begin position="60"/>
        <end position="81"/>
    </location>
</feature>
<accession>A0ABQ7TB43</accession>
<keyword evidence="12 13" id="KW-0807">Transducer</keyword>
<sequence>MELENQTRVQEFILLGFPTIMEFQILLFVIFFIVYILTLLENIVIIALIRMNKQLHKPMYFFLSHLSFLETWYISVTVPKLLVNFLAKNKSISYEGCMTQLYFFISLVCAECVLLAVMAYDRYVAICNPLRYPVIMSARFCLQLAVGSMDHKNKSTVKEFVLLGFPTSMELQGVLFVIFLFAYLLTLLENIVIIAVIKTNPYLNKPMYFFLSNLSFLESWYVCVIVPKLLVNFLVKENTISFEGCMTQLYFFSSLICTECFLLAVMAYDRYVAICNPLRYSTIMTQHLCMQLAVGSWLTGFLASMLKVVFISQLPFCGPNIINHFFCDISPLLNMACEDMTVAEIVDFVLALIILLVPLSVTIVSYICIIGTILGIPTAQGQKKAFSTCAAHLTVVTIFFSATLFMYARPKRIHPFDLNKLVSVVYTIVTPMLNPFIYCLRNQEVKEALKKVFCSTQPLSQNLVPKVEWVR</sequence>
<keyword evidence="10 13" id="KW-0675">Receptor</keyword>
<comment type="similarity">
    <text evidence="13">Belongs to the G-protein coupled receptor 1 family.</text>
</comment>
<keyword evidence="4 13" id="KW-0812">Transmembrane</keyword>
<dbReference type="InterPro" id="IPR000725">
    <property type="entry name" value="Olfact_rcpt"/>
</dbReference>
<name>A0ABQ7TB43_PHRPL</name>
<evidence type="ECO:0000256" key="11">
    <source>
        <dbReference type="ARBA" id="ARBA00023180"/>
    </source>
</evidence>
<feature type="transmembrane region" description="Helical" evidence="14">
    <location>
        <begin position="288"/>
        <end position="310"/>
    </location>
</feature>
<keyword evidence="5" id="KW-0552">Olfaction</keyword>
<keyword evidence="8 14" id="KW-0472">Membrane</keyword>
<dbReference type="PRINTS" id="PR00245">
    <property type="entry name" value="OLFACTORYR"/>
</dbReference>
<evidence type="ECO:0000259" key="15">
    <source>
        <dbReference type="PROSITE" id="PS50262"/>
    </source>
</evidence>
<dbReference type="EMBL" id="JAIPUX010000521">
    <property type="protein sequence ID" value="KAH0626645.1"/>
    <property type="molecule type" value="Genomic_DNA"/>
</dbReference>
<evidence type="ECO:0000256" key="10">
    <source>
        <dbReference type="ARBA" id="ARBA00023170"/>
    </source>
</evidence>
<evidence type="ECO:0000256" key="8">
    <source>
        <dbReference type="ARBA" id="ARBA00023136"/>
    </source>
</evidence>
<dbReference type="InterPro" id="IPR017452">
    <property type="entry name" value="GPCR_Rhodpsn_7TM"/>
</dbReference>
<evidence type="ECO:0000256" key="9">
    <source>
        <dbReference type="ARBA" id="ARBA00023157"/>
    </source>
</evidence>
<keyword evidence="11" id="KW-0325">Glycoprotein</keyword>
<feature type="domain" description="G-protein coupled receptors family 1 profile" evidence="15">
    <location>
        <begin position="41"/>
        <end position="146"/>
    </location>
</feature>
<evidence type="ECO:0000313" key="16">
    <source>
        <dbReference type="EMBL" id="KAH0626645.1"/>
    </source>
</evidence>
<feature type="transmembrane region" description="Helical" evidence="14">
    <location>
        <begin position="249"/>
        <end position="268"/>
    </location>
</feature>
<gene>
    <name evidence="16" type="ORF">JD844_001735</name>
</gene>
<feature type="transmembrane region" description="Helical" evidence="14">
    <location>
        <begin position="348"/>
        <end position="374"/>
    </location>
</feature>
<feature type="transmembrane region" description="Helical" evidence="14">
    <location>
        <begin position="101"/>
        <end position="120"/>
    </location>
</feature>
<dbReference type="PROSITE" id="PS00237">
    <property type="entry name" value="G_PROTEIN_RECEP_F1_1"/>
    <property type="match status" value="1"/>
</dbReference>
<keyword evidence="2" id="KW-1003">Cell membrane</keyword>
<dbReference type="InterPro" id="IPR000276">
    <property type="entry name" value="GPCR_Rhodpsn"/>
</dbReference>
<dbReference type="Gene3D" id="1.20.1070.10">
    <property type="entry name" value="Rhodopsin 7-helix transmembrane proteins"/>
    <property type="match status" value="2"/>
</dbReference>
<dbReference type="SUPFAM" id="SSF81321">
    <property type="entry name" value="Family A G protein-coupled receptor-like"/>
    <property type="match status" value="2"/>
</dbReference>
<keyword evidence="9" id="KW-1015">Disulfide bond</keyword>
<feature type="transmembrane region" description="Helical" evidence="14">
    <location>
        <begin position="420"/>
        <end position="440"/>
    </location>
</feature>